<dbReference type="RefSeq" id="WP_201170046.1">
    <property type="nucleotide sequence ID" value="NZ_JAEPWM010000003.1"/>
</dbReference>
<dbReference type="Proteomes" id="UP000630528">
    <property type="component" value="Unassembled WGS sequence"/>
</dbReference>
<keyword evidence="2" id="KW-0540">Nuclease</keyword>
<dbReference type="EMBL" id="JAEPWM010000003">
    <property type="protein sequence ID" value="MBK6006516.1"/>
    <property type="molecule type" value="Genomic_DNA"/>
</dbReference>
<dbReference type="Gene3D" id="3.60.10.10">
    <property type="entry name" value="Endonuclease/exonuclease/phosphatase"/>
    <property type="match status" value="1"/>
</dbReference>
<dbReference type="PANTHER" id="PTHR14859:SF0">
    <property type="entry name" value="ENDONUCLEASE_EXONUCLEASE_PHOSPHATASE FAMILY PROTEIN, EXPRESSED"/>
    <property type="match status" value="1"/>
</dbReference>
<dbReference type="SUPFAM" id="SSF56219">
    <property type="entry name" value="DNase I-like"/>
    <property type="match status" value="1"/>
</dbReference>
<evidence type="ECO:0000259" key="1">
    <source>
        <dbReference type="Pfam" id="PF03372"/>
    </source>
</evidence>
<keyword evidence="2" id="KW-0378">Hydrolase</keyword>
<accession>A0A934WMD0</accession>
<dbReference type="GO" id="GO:0016020">
    <property type="term" value="C:membrane"/>
    <property type="evidence" value="ECO:0007669"/>
    <property type="project" value="GOC"/>
</dbReference>
<reference evidence="2" key="1">
    <citation type="journal article" date="2012" name="J. Microbiol. Biotechnol.">
        <title>Ramlibacter ginsenosidimutans sp. nov., with ginsenoside-converting activity.</title>
        <authorList>
            <person name="Wang L."/>
            <person name="An D.S."/>
            <person name="Kim S.G."/>
            <person name="Jin F.X."/>
            <person name="Kim S.C."/>
            <person name="Lee S.T."/>
            <person name="Im W.T."/>
        </authorList>
    </citation>
    <scope>NUCLEOTIDE SEQUENCE</scope>
    <source>
        <strain evidence="2">KACC 17527</strain>
    </source>
</reference>
<sequence length="268" mass="29746">MKLVTWNTQECKGLAGQVSCSRIVETARALADFDVLCLQEISDNDPDAYQSVEIGKLLPGFQVFFGAAQDLFEDGQRKRFGNLVATRLPVAQVQHHPLPFPADPGIGSTPRMCTVVTVRDPQLGPVRIMTTHLEFYSKIQRLAQARAVRALHLEYFEQAQSPPRGATQLTAEAILCGDFNSHPGTEEHAVLSETSELSTFWDAWTLAHPDQPHPPTFCVHEQKYLPEPVAFDFVYVTDGLQDRVRRLDVDGATRASDHQPLALELEGG</sequence>
<name>A0A934WMD0_9BURK</name>
<dbReference type="InterPro" id="IPR005135">
    <property type="entry name" value="Endo/exonuclease/phosphatase"/>
</dbReference>
<dbReference type="GO" id="GO:0006506">
    <property type="term" value="P:GPI anchor biosynthetic process"/>
    <property type="evidence" value="ECO:0007669"/>
    <property type="project" value="TreeGrafter"/>
</dbReference>
<reference evidence="2" key="2">
    <citation type="submission" date="2021-01" db="EMBL/GenBank/DDBJ databases">
        <authorList>
            <person name="Kang M."/>
        </authorList>
    </citation>
    <scope>NUCLEOTIDE SEQUENCE</scope>
    <source>
        <strain evidence="2">KACC 17527</strain>
    </source>
</reference>
<dbReference type="GO" id="GO:0004519">
    <property type="term" value="F:endonuclease activity"/>
    <property type="evidence" value="ECO:0007669"/>
    <property type="project" value="UniProtKB-KW"/>
</dbReference>
<keyword evidence="2" id="KW-0255">Endonuclease</keyword>
<dbReference type="PANTHER" id="PTHR14859">
    <property type="entry name" value="CALCOFLUOR WHITE HYPERSENSITIVE PROTEIN PRECURSOR"/>
    <property type="match status" value="1"/>
</dbReference>
<protein>
    <submittedName>
        <fullName evidence="2">Endonuclease/exonuclease/phosphatase family protein</fullName>
    </submittedName>
</protein>
<feature type="domain" description="Endonuclease/exonuclease/phosphatase" evidence="1">
    <location>
        <begin position="4"/>
        <end position="258"/>
    </location>
</feature>
<organism evidence="2 3">
    <name type="scientific">Ramlibacter ginsenosidimutans</name>
    <dbReference type="NCBI Taxonomy" id="502333"/>
    <lineage>
        <taxon>Bacteria</taxon>
        <taxon>Pseudomonadati</taxon>
        <taxon>Pseudomonadota</taxon>
        <taxon>Betaproteobacteria</taxon>
        <taxon>Burkholderiales</taxon>
        <taxon>Comamonadaceae</taxon>
        <taxon>Ramlibacter</taxon>
    </lineage>
</organism>
<dbReference type="InterPro" id="IPR036691">
    <property type="entry name" value="Endo/exonu/phosph_ase_sf"/>
</dbReference>
<keyword evidence="3" id="KW-1185">Reference proteome</keyword>
<dbReference type="Pfam" id="PF03372">
    <property type="entry name" value="Exo_endo_phos"/>
    <property type="match status" value="1"/>
</dbReference>
<evidence type="ECO:0000313" key="2">
    <source>
        <dbReference type="EMBL" id="MBK6006516.1"/>
    </source>
</evidence>
<dbReference type="InterPro" id="IPR051916">
    <property type="entry name" value="GPI-anchor_lipid_remodeler"/>
</dbReference>
<evidence type="ECO:0000313" key="3">
    <source>
        <dbReference type="Proteomes" id="UP000630528"/>
    </source>
</evidence>
<gene>
    <name evidence="2" type="ORF">JJB11_10470</name>
</gene>
<dbReference type="AlphaFoldDB" id="A0A934WMD0"/>
<proteinExistence type="predicted"/>
<comment type="caution">
    <text evidence="2">The sequence shown here is derived from an EMBL/GenBank/DDBJ whole genome shotgun (WGS) entry which is preliminary data.</text>
</comment>